<evidence type="ECO:0000313" key="2">
    <source>
        <dbReference type="EMBL" id="KVH96189.1"/>
    </source>
</evidence>
<dbReference type="CDD" id="cd00167">
    <property type="entry name" value="SANT"/>
    <property type="match status" value="1"/>
</dbReference>
<evidence type="ECO:0000256" key="1">
    <source>
        <dbReference type="SAM" id="MobiDB-lite"/>
    </source>
</evidence>
<dbReference type="EMBL" id="LEKV01004349">
    <property type="protein sequence ID" value="KVH96189.1"/>
    <property type="molecule type" value="Genomic_DNA"/>
</dbReference>
<dbReference type="PANTHER" id="PTHR46872">
    <property type="entry name" value="DNA BINDING PROTEIN"/>
    <property type="match status" value="1"/>
</dbReference>
<dbReference type="STRING" id="59895.A0A118JXN3"/>
<evidence type="ECO:0000313" key="3">
    <source>
        <dbReference type="Proteomes" id="UP000243975"/>
    </source>
</evidence>
<proteinExistence type="predicted"/>
<dbReference type="InterPro" id="IPR001005">
    <property type="entry name" value="SANT/Myb"/>
</dbReference>
<accession>A0A118JXN3</accession>
<comment type="caution">
    <text evidence="2">The sequence shown here is derived from an EMBL/GenBank/DDBJ whole genome shotgun (WGS) entry which is preliminary data.</text>
</comment>
<organism evidence="2 3">
    <name type="scientific">Cynara cardunculus var. scolymus</name>
    <name type="common">Globe artichoke</name>
    <name type="synonym">Cynara scolymus</name>
    <dbReference type="NCBI Taxonomy" id="59895"/>
    <lineage>
        <taxon>Eukaryota</taxon>
        <taxon>Viridiplantae</taxon>
        <taxon>Streptophyta</taxon>
        <taxon>Embryophyta</taxon>
        <taxon>Tracheophyta</taxon>
        <taxon>Spermatophyta</taxon>
        <taxon>Magnoliopsida</taxon>
        <taxon>eudicotyledons</taxon>
        <taxon>Gunneridae</taxon>
        <taxon>Pentapetalae</taxon>
        <taxon>asterids</taxon>
        <taxon>campanulids</taxon>
        <taxon>Asterales</taxon>
        <taxon>Asteraceae</taxon>
        <taxon>Carduoideae</taxon>
        <taxon>Cardueae</taxon>
        <taxon>Carduinae</taxon>
        <taxon>Cynara</taxon>
    </lineage>
</organism>
<keyword evidence="3" id="KW-1185">Reference proteome</keyword>
<name>A0A118JXN3_CYNCS</name>
<feature type="compositionally biased region" description="Polar residues" evidence="1">
    <location>
        <begin position="379"/>
        <end position="392"/>
    </location>
</feature>
<sequence length="471" mass="52428">MGTKRAFDEDLQELIKHPKNLDHGNKPVSFEENKFPLETFQDVGIAGESGCKYGNTDDDPESENVVTVPDMVDKEFDTNAPLPLVTGISTGENGSISGPVFCANLFSELFEYNFPRRQLFHYDDMHPSLLNNPRKEIPVGPDHQADIPEFDTELARNYNKNNGGMERFLGVSVIPMPNSNSNYLTEDDEASDIRKGCECLDGGSIRCVRQHVKESRLKLRESLGVEKFVDLGMLNMGQEVACRWTAAEERIFHDVVYLNPASLSRMFWNQLSMTFPSRSKKELVSYYFNVFILHRRAVQNRSRLLEIDSDDDEWRGNYGGISAVGIEGHDFVLGGSFASHGEHDDSSSEDDIDNNQNNDGEGEGEGEGEGDFVIGPTDDSFTSFENQPLHPNSSKKVDLKSSVDMHENKVTTDEGENGHLGSEYGFQTSDAKAWDPPYSSAPTTNGLDLQSTCSIIEEIFGCSKNGNNSIQ</sequence>
<reference evidence="2 3" key="1">
    <citation type="journal article" date="2016" name="Sci. Rep.">
        <title>The genome sequence of the outbreeding globe artichoke constructed de novo incorporating a phase-aware low-pass sequencing strategy of F1 progeny.</title>
        <authorList>
            <person name="Scaglione D."/>
            <person name="Reyes-Chin-Wo S."/>
            <person name="Acquadro A."/>
            <person name="Froenicke L."/>
            <person name="Portis E."/>
            <person name="Beitel C."/>
            <person name="Tirone M."/>
            <person name="Mauro R."/>
            <person name="Lo Monaco A."/>
            <person name="Mauromicale G."/>
            <person name="Faccioli P."/>
            <person name="Cattivelli L."/>
            <person name="Rieseberg L."/>
            <person name="Michelmore R."/>
            <person name="Lanteri S."/>
        </authorList>
    </citation>
    <scope>NUCLEOTIDE SEQUENCE [LARGE SCALE GENOMIC DNA]</scope>
    <source>
        <strain evidence="2">2C</strain>
    </source>
</reference>
<dbReference type="OMA" id="NGGMERF"/>
<dbReference type="AlphaFoldDB" id="A0A118JXN3"/>
<feature type="region of interest" description="Disordered" evidence="1">
    <location>
        <begin position="337"/>
        <end position="400"/>
    </location>
</feature>
<dbReference type="Gramene" id="KVH96189">
    <property type="protein sequence ID" value="KVH96189"/>
    <property type="gene ID" value="Ccrd_001733"/>
</dbReference>
<dbReference type="Proteomes" id="UP000243975">
    <property type="component" value="Unassembled WGS sequence"/>
</dbReference>
<dbReference type="OrthoDB" id="1908944at2759"/>
<protein>
    <submittedName>
        <fullName evidence="2">ELM2 domain-containing protein</fullName>
    </submittedName>
</protein>
<dbReference type="PANTHER" id="PTHR46872:SF5">
    <property type="entry name" value="MYB-LIKE DOMAIN-CONTAINING PROTEIN"/>
    <property type="match status" value="1"/>
</dbReference>
<gene>
    <name evidence="2" type="ORF">Ccrd_001733</name>
</gene>
<feature type="compositionally biased region" description="Acidic residues" evidence="1">
    <location>
        <begin position="360"/>
        <end position="370"/>
    </location>
</feature>